<dbReference type="Proteomes" id="UP000634308">
    <property type="component" value="Unassembled WGS sequence"/>
</dbReference>
<protein>
    <submittedName>
        <fullName evidence="1">Uncharacterized protein</fullName>
    </submittedName>
</protein>
<gene>
    <name evidence="1" type="ORF">GCM10008959_05430</name>
</gene>
<organism evidence="1 2">
    <name type="scientific">Deinococcus seoulensis</name>
    <dbReference type="NCBI Taxonomy" id="1837379"/>
    <lineage>
        <taxon>Bacteria</taxon>
        <taxon>Thermotogati</taxon>
        <taxon>Deinococcota</taxon>
        <taxon>Deinococci</taxon>
        <taxon>Deinococcales</taxon>
        <taxon>Deinococcaceae</taxon>
        <taxon>Deinococcus</taxon>
    </lineage>
</organism>
<reference evidence="2" key="1">
    <citation type="journal article" date="2019" name="Int. J. Syst. Evol. Microbiol.">
        <title>The Global Catalogue of Microorganisms (GCM) 10K type strain sequencing project: providing services to taxonomists for standard genome sequencing and annotation.</title>
        <authorList>
            <consortium name="The Broad Institute Genomics Platform"/>
            <consortium name="The Broad Institute Genome Sequencing Center for Infectious Disease"/>
            <person name="Wu L."/>
            <person name="Ma J."/>
        </authorList>
    </citation>
    <scope>NUCLEOTIDE SEQUENCE [LARGE SCALE GENOMIC DNA]</scope>
    <source>
        <strain evidence="2">JCM 31404</strain>
    </source>
</reference>
<proteinExistence type="predicted"/>
<sequence>MVTLFDRLYPGYTFTSFKDERMVTDEQIDLDLDCMVALDGFNDVPAVMLLYSQSLVLLSSDMHL</sequence>
<comment type="caution">
    <text evidence="1">The sequence shown here is derived from an EMBL/GenBank/DDBJ whole genome shotgun (WGS) entry which is preliminary data.</text>
</comment>
<accession>A0ABQ2RMC6</accession>
<dbReference type="EMBL" id="BMQM01000002">
    <property type="protein sequence ID" value="GGR47231.1"/>
    <property type="molecule type" value="Genomic_DNA"/>
</dbReference>
<evidence type="ECO:0000313" key="2">
    <source>
        <dbReference type="Proteomes" id="UP000634308"/>
    </source>
</evidence>
<name>A0ABQ2RMC6_9DEIO</name>
<evidence type="ECO:0000313" key="1">
    <source>
        <dbReference type="EMBL" id="GGR47231.1"/>
    </source>
</evidence>
<keyword evidence="2" id="KW-1185">Reference proteome</keyword>